<organism evidence="2 3">
    <name type="scientific">Fopius arisanus</name>
    <dbReference type="NCBI Taxonomy" id="64838"/>
    <lineage>
        <taxon>Eukaryota</taxon>
        <taxon>Metazoa</taxon>
        <taxon>Ecdysozoa</taxon>
        <taxon>Arthropoda</taxon>
        <taxon>Hexapoda</taxon>
        <taxon>Insecta</taxon>
        <taxon>Pterygota</taxon>
        <taxon>Neoptera</taxon>
        <taxon>Endopterygota</taxon>
        <taxon>Hymenoptera</taxon>
        <taxon>Apocrita</taxon>
        <taxon>Ichneumonoidea</taxon>
        <taxon>Braconidae</taxon>
        <taxon>Opiinae</taxon>
        <taxon>Fopius</taxon>
    </lineage>
</organism>
<dbReference type="GeneID" id="105272843"/>
<protein>
    <recommendedName>
        <fullName evidence="4">Peptidase aspartic putative domain-containing protein</fullName>
    </recommendedName>
</protein>
<dbReference type="OrthoDB" id="7692148at2759"/>
<dbReference type="InterPro" id="IPR005312">
    <property type="entry name" value="DUF1759"/>
</dbReference>
<name>A0A9R1TQF0_9HYME</name>
<gene>
    <name evidence="3" type="primary">LOC105272843</name>
</gene>
<feature type="compositionally biased region" description="Low complexity" evidence="1">
    <location>
        <begin position="319"/>
        <end position="332"/>
    </location>
</feature>
<feature type="non-terminal residue" evidence="3">
    <location>
        <position position="724"/>
    </location>
</feature>
<dbReference type="Proteomes" id="UP000694866">
    <property type="component" value="Unplaced"/>
</dbReference>
<feature type="compositionally biased region" description="Low complexity" evidence="1">
    <location>
        <begin position="289"/>
        <end position="301"/>
    </location>
</feature>
<feature type="region of interest" description="Disordered" evidence="1">
    <location>
        <begin position="286"/>
        <end position="345"/>
    </location>
</feature>
<evidence type="ECO:0008006" key="4">
    <source>
        <dbReference type="Google" id="ProtNLM"/>
    </source>
</evidence>
<feature type="compositionally biased region" description="Polar residues" evidence="1">
    <location>
        <begin position="433"/>
        <end position="455"/>
    </location>
</feature>
<dbReference type="Pfam" id="PF03564">
    <property type="entry name" value="DUF1759"/>
    <property type="match status" value="1"/>
</dbReference>
<sequence length="724" mass="80825">MATLEAVISLQMSRAAFIEGIFKESNEEDIKQLADEKLRETLMRVSQKIENLTSLDYFKHQVFDSALTNFAAAKVALLQLLEKKGAPNLNQLVRVPGEGQLTSSTRRALPEISLPKFSGIYQEWRPWRDLFQSLVGNNQDIPGVERMHYLRLCLSGEPLKLISNLPVSEESFRIAWRTLIDRYENKRLLVAAHLDQLLNPAPMKSHSASDLNLLTSSISEALSALKALDQPTDYWGPVVVHVLTRRLSNKLREAWENKIGASTEYPSLDHLLDFLQGRSRAMETLEVGSQSLSSASSSRPSQPTVQTRSVTKISAKVNQMSASRPSQQSAQQLHGPSKKIQSTQSTSWADAGYPCSYCKRDHYIASCSEFKALSPIARKEVVDRLYLCYNCLGKHSIRVCQTSRTCRTCQEKHHTLLHLDRSRRPAPTRPTPQNCSAQPHPQQSARPAQSSGVPSVSYNSAGEVIQSSELSLISESLVRQLKLKKQRSSIHISGVGKSSFGTTSGEVHLTLQSIYSAERIEVIAHSLDHLTASLPTFSAEDLEWDHLNDLNLADPNFRIPAPNDLLIGADVFGRIIKPSIIKQGADAPVAQLTSFGWIVFGPTGTALAPTRLAHHLAVSEVSNDQLEDLLSKFWIQEEVPGRVDSDLSADELSCEQHFRQTHSRDSTGRYVVRLPFSSPVSLLGNSYRPALACLHRMIARISKDQRFFQLYSDFLKEYVDLDHM</sequence>
<proteinExistence type="predicted"/>
<dbReference type="KEGG" id="fas:105272843"/>
<dbReference type="PANTHER" id="PTHR47331:SF5">
    <property type="entry name" value="RIBONUCLEASE H"/>
    <property type="match status" value="1"/>
</dbReference>
<accession>A0A9R1TQF0</accession>
<evidence type="ECO:0000313" key="3">
    <source>
        <dbReference type="RefSeq" id="XP_011313380.1"/>
    </source>
</evidence>
<feature type="region of interest" description="Disordered" evidence="1">
    <location>
        <begin position="417"/>
        <end position="455"/>
    </location>
</feature>
<keyword evidence="2" id="KW-1185">Reference proteome</keyword>
<reference evidence="3" key="1">
    <citation type="submission" date="2025-08" db="UniProtKB">
        <authorList>
            <consortium name="RefSeq"/>
        </authorList>
    </citation>
    <scope>IDENTIFICATION</scope>
    <source>
        <strain evidence="3">USDA-PBARC FA_bdor</strain>
        <tissue evidence="3">Whole organism</tissue>
    </source>
</reference>
<dbReference type="RefSeq" id="XP_011313380.1">
    <property type="nucleotide sequence ID" value="XM_011315078.1"/>
</dbReference>
<dbReference type="AlphaFoldDB" id="A0A9R1TQF0"/>
<evidence type="ECO:0000256" key="1">
    <source>
        <dbReference type="SAM" id="MobiDB-lite"/>
    </source>
</evidence>
<feature type="compositionally biased region" description="Polar residues" evidence="1">
    <location>
        <begin position="302"/>
        <end position="318"/>
    </location>
</feature>
<dbReference type="PANTHER" id="PTHR47331">
    <property type="entry name" value="PHD-TYPE DOMAIN-CONTAINING PROTEIN"/>
    <property type="match status" value="1"/>
</dbReference>
<evidence type="ECO:0000313" key="2">
    <source>
        <dbReference type="Proteomes" id="UP000694866"/>
    </source>
</evidence>